<feature type="domain" description="UmuC" evidence="8">
    <location>
        <begin position="1"/>
        <end position="121"/>
    </location>
</feature>
<reference evidence="10" key="2">
    <citation type="submission" date="2020-09" db="EMBL/GenBank/DDBJ databases">
        <authorList>
            <person name="Sun Q."/>
            <person name="Zhou Y."/>
        </authorList>
    </citation>
    <scope>NUCLEOTIDE SEQUENCE</scope>
    <source>
        <strain evidence="10">CGMCC 1.12919</strain>
    </source>
</reference>
<comment type="subunit">
    <text evidence="3">Monomer.</text>
</comment>
<dbReference type="InterPro" id="IPR017961">
    <property type="entry name" value="DNA_pol_Y-fam_little_finger"/>
</dbReference>
<keyword evidence="11" id="KW-1185">Reference proteome</keyword>
<dbReference type="PANTHER" id="PTHR35369:SF2">
    <property type="entry name" value="BLR3025 PROTEIN"/>
    <property type="match status" value="1"/>
</dbReference>
<evidence type="ECO:0000256" key="5">
    <source>
        <dbReference type="ARBA" id="ARBA00022763"/>
    </source>
</evidence>
<evidence type="ECO:0000256" key="6">
    <source>
        <dbReference type="ARBA" id="ARBA00025589"/>
    </source>
</evidence>
<dbReference type="InterPro" id="IPR001126">
    <property type="entry name" value="UmuC"/>
</dbReference>
<evidence type="ECO:0000256" key="1">
    <source>
        <dbReference type="ARBA" id="ARBA00001946"/>
    </source>
</evidence>
<evidence type="ECO:0000256" key="4">
    <source>
        <dbReference type="ARBA" id="ARBA00012417"/>
    </source>
</evidence>
<comment type="caution">
    <text evidence="10">The sequence shown here is derived from an EMBL/GenBank/DDBJ whole genome shotgun (WGS) entry which is preliminary data.</text>
</comment>
<sequence>MVVAKIDNALRLTAVDDAAARLGIRRGLPLTSARAIHPDLKVVEADPAADQALLEAIADWCDRYTPFVAIEPPDGLLLDMSGGAHLFDGEEALIADITQAMARRGFTAAVALAGSIGAARALARYRPGTIVPAGTEAQAVAPLPAAALGLPADVAQAIRRAGLATVADLADRPRAIFSSRFGALVGTALDRLRGVGDVPLSPRRPPPCFRIGQRFAEPVADAAIIAATIAGLARDLGVHLERAGQGARRVEAAFFRSDGALTRLSADTSRPTRDAAVIARLLHERLEALADPLDPGFGFDLIRLAALVVEPLDTAAGAFGGGAEAERSFTALIDRLGARFGTRRIVRFLPGDTHVPEATALPVPAIDVGRAAVRLTPGATAAWQAMRGATEPPARPLRLFDPPHPIQAQPRPGLGSHPDGPPARFRWRRCLHEVVKAEGPERIALDWWRTAGRLPFRDYFRVEDEAGHRFWLFREGCDDPAGPESGGRRWFLHGLFG</sequence>
<dbReference type="Gene3D" id="3.30.70.270">
    <property type="match status" value="1"/>
</dbReference>
<comment type="function">
    <text evidence="6">Poorly processive, error-prone DNA polymerase involved in untargeted mutagenesis. Copies undamaged DNA at stalled replication forks, which arise in vivo from mismatched or misaligned primer ends. These misaligned primers can be extended by PolIV. Exhibits no 3'-5' exonuclease (proofreading) activity. May be involved in translesional synthesis, in conjunction with the beta clamp from PolIII.</text>
</comment>
<dbReference type="Gene3D" id="3.40.1170.60">
    <property type="match status" value="1"/>
</dbReference>
<dbReference type="EC" id="2.7.7.7" evidence="4"/>
<comment type="cofactor">
    <cofactor evidence="1">
        <name>Mg(2+)</name>
        <dbReference type="ChEBI" id="CHEBI:18420"/>
    </cofactor>
</comment>
<gene>
    <name evidence="10" type="ORF">GCM10010994_46790</name>
</gene>
<organism evidence="10 11">
    <name type="scientific">Chelatococcus reniformis</name>
    <dbReference type="NCBI Taxonomy" id="1494448"/>
    <lineage>
        <taxon>Bacteria</taxon>
        <taxon>Pseudomonadati</taxon>
        <taxon>Pseudomonadota</taxon>
        <taxon>Alphaproteobacteria</taxon>
        <taxon>Hyphomicrobiales</taxon>
        <taxon>Chelatococcaceae</taxon>
        <taxon>Chelatococcus</taxon>
    </lineage>
</organism>
<keyword evidence="10" id="KW-0239">DNA-directed DNA polymerase</keyword>
<dbReference type="PANTHER" id="PTHR35369">
    <property type="entry name" value="BLR3025 PROTEIN-RELATED"/>
    <property type="match status" value="1"/>
</dbReference>
<evidence type="ECO:0000256" key="3">
    <source>
        <dbReference type="ARBA" id="ARBA00011245"/>
    </source>
</evidence>
<dbReference type="EMBL" id="BMGG01000009">
    <property type="protein sequence ID" value="GGC83557.1"/>
    <property type="molecule type" value="Genomic_DNA"/>
</dbReference>
<dbReference type="GO" id="GO:0003684">
    <property type="term" value="F:damaged DNA binding"/>
    <property type="evidence" value="ECO:0007669"/>
    <property type="project" value="InterPro"/>
</dbReference>
<dbReference type="GO" id="GO:0003887">
    <property type="term" value="F:DNA-directed DNA polymerase activity"/>
    <property type="evidence" value="ECO:0007669"/>
    <property type="project" value="UniProtKB-KW"/>
</dbReference>
<accession>A0A916XL89</accession>
<name>A0A916XL89_9HYPH</name>
<comment type="similarity">
    <text evidence="2">Belongs to the DNA polymerase type-Y family.</text>
</comment>
<evidence type="ECO:0000313" key="11">
    <source>
        <dbReference type="Proteomes" id="UP000637002"/>
    </source>
</evidence>
<evidence type="ECO:0000256" key="2">
    <source>
        <dbReference type="ARBA" id="ARBA00010945"/>
    </source>
</evidence>
<dbReference type="Proteomes" id="UP000637002">
    <property type="component" value="Unassembled WGS sequence"/>
</dbReference>
<reference evidence="10" key="1">
    <citation type="journal article" date="2014" name="Int. J. Syst. Evol. Microbiol.">
        <title>Complete genome sequence of Corynebacterium casei LMG S-19264T (=DSM 44701T), isolated from a smear-ripened cheese.</title>
        <authorList>
            <consortium name="US DOE Joint Genome Institute (JGI-PGF)"/>
            <person name="Walter F."/>
            <person name="Albersmeier A."/>
            <person name="Kalinowski J."/>
            <person name="Ruckert C."/>
        </authorList>
    </citation>
    <scope>NUCLEOTIDE SEQUENCE</scope>
    <source>
        <strain evidence="10">CGMCC 1.12919</strain>
    </source>
</reference>
<dbReference type="CDD" id="cd03468">
    <property type="entry name" value="PolY_like"/>
    <property type="match status" value="1"/>
</dbReference>
<evidence type="ECO:0000313" key="10">
    <source>
        <dbReference type="EMBL" id="GGC83557.1"/>
    </source>
</evidence>
<dbReference type="SUPFAM" id="SSF56672">
    <property type="entry name" value="DNA/RNA polymerases"/>
    <property type="match status" value="1"/>
</dbReference>
<keyword evidence="10" id="KW-0808">Transferase</keyword>
<keyword evidence="5" id="KW-0227">DNA damage</keyword>
<comment type="catalytic activity">
    <reaction evidence="7">
        <text>DNA(n) + a 2'-deoxyribonucleoside 5'-triphosphate = DNA(n+1) + diphosphate</text>
        <dbReference type="Rhea" id="RHEA:22508"/>
        <dbReference type="Rhea" id="RHEA-COMP:17339"/>
        <dbReference type="Rhea" id="RHEA-COMP:17340"/>
        <dbReference type="ChEBI" id="CHEBI:33019"/>
        <dbReference type="ChEBI" id="CHEBI:61560"/>
        <dbReference type="ChEBI" id="CHEBI:173112"/>
        <dbReference type="EC" id="2.7.7.7"/>
    </reaction>
</comment>
<evidence type="ECO:0000256" key="7">
    <source>
        <dbReference type="ARBA" id="ARBA00049244"/>
    </source>
</evidence>
<evidence type="ECO:0000259" key="9">
    <source>
        <dbReference type="Pfam" id="PF11799"/>
    </source>
</evidence>
<keyword evidence="10" id="KW-0548">Nucleotidyltransferase</keyword>
<dbReference type="Pfam" id="PF11799">
    <property type="entry name" value="IMS_C"/>
    <property type="match status" value="1"/>
</dbReference>
<dbReference type="AlphaFoldDB" id="A0A916XL89"/>
<dbReference type="InterPro" id="IPR050356">
    <property type="entry name" value="SulA_CellDiv_inhibitor"/>
</dbReference>
<dbReference type="InterPro" id="IPR043502">
    <property type="entry name" value="DNA/RNA_pol_sf"/>
</dbReference>
<protein>
    <recommendedName>
        <fullName evidence="4">DNA-directed DNA polymerase</fullName>
        <ecNumber evidence="4">2.7.7.7</ecNumber>
    </recommendedName>
</protein>
<evidence type="ECO:0000259" key="8">
    <source>
        <dbReference type="Pfam" id="PF00817"/>
    </source>
</evidence>
<dbReference type="InterPro" id="IPR043128">
    <property type="entry name" value="Rev_trsase/Diguanyl_cyclase"/>
</dbReference>
<feature type="domain" description="DNA polymerase Y-family little finger" evidence="9">
    <location>
        <begin position="213"/>
        <end position="312"/>
    </location>
</feature>
<dbReference type="GO" id="GO:0006281">
    <property type="term" value="P:DNA repair"/>
    <property type="evidence" value="ECO:0007669"/>
    <property type="project" value="InterPro"/>
</dbReference>
<proteinExistence type="inferred from homology"/>
<dbReference type="Pfam" id="PF00817">
    <property type="entry name" value="IMS"/>
    <property type="match status" value="1"/>
</dbReference>